<reference evidence="2 3" key="1">
    <citation type="journal article" date="2019" name="Nat. Plants">
        <title>Genome sequencing of Musa balbisiana reveals subgenome evolution and function divergence in polyploid bananas.</title>
        <authorList>
            <person name="Yao X."/>
        </authorList>
    </citation>
    <scope>NUCLEOTIDE SEQUENCE [LARGE SCALE GENOMIC DNA]</scope>
    <source>
        <strain evidence="3">cv. DH-PKW</strain>
        <tissue evidence="2">Leaves</tissue>
    </source>
</reference>
<comment type="caution">
    <text evidence="2">The sequence shown here is derived from an EMBL/GenBank/DDBJ whole genome shotgun (WGS) entry which is preliminary data.</text>
</comment>
<dbReference type="AlphaFoldDB" id="A0A4S8IZ55"/>
<proteinExistence type="predicted"/>
<protein>
    <submittedName>
        <fullName evidence="2">Uncharacterized protein</fullName>
    </submittedName>
</protein>
<organism evidence="2 3">
    <name type="scientific">Musa balbisiana</name>
    <name type="common">Banana</name>
    <dbReference type="NCBI Taxonomy" id="52838"/>
    <lineage>
        <taxon>Eukaryota</taxon>
        <taxon>Viridiplantae</taxon>
        <taxon>Streptophyta</taxon>
        <taxon>Embryophyta</taxon>
        <taxon>Tracheophyta</taxon>
        <taxon>Spermatophyta</taxon>
        <taxon>Magnoliopsida</taxon>
        <taxon>Liliopsida</taxon>
        <taxon>Zingiberales</taxon>
        <taxon>Musaceae</taxon>
        <taxon>Musa</taxon>
    </lineage>
</organism>
<dbReference type="EMBL" id="PYDT01000008">
    <property type="protein sequence ID" value="THU53899.1"/>
    <property type="molecule type" value="Genomic_DNA"/>
</dbReference>
<feature type="region of interest" description="Disordered" evidence="1">
    <location>
        <begin position="27"/>
        <end position="68"/>
    </location>
</feature>
<feature type="compositionally biased region" description="Low complexity" evidence="1">
    <location>
        <begin position="31"/>
        <end position="47"/>
    </location>
</feature>
<evidence type="ECO:0000313" key="2">
    <source>
        <dbReference type="EMBL" id="THU53899.1"/>
    </source>
</evidence>
<sequence>MAKDTVCMFLPSTIALSSPAPFDSDALPLASSSSSGHSSSVFSTSSRESMKLLPMLPTMSTPQKKHSL</sequence>
<evidence type="ECO:0000313" key="3">
    <source>
        <dbReference type="Proteomes" id="UP000317650"/>
    </source>
</evidence>
<keyword evidence="3" id="KW-1185">Reference proteome</keyword>
<accession>A0A4S8IZ55</accession>
<evidence type="ECO:0000256" key="1">
    <source>
        <dbReference type="SAM" id="MobiDB-lite"/>
    </source>
</evidence>
<gene>
    <name evidence="2" type="ORF">C4D60_Mb10t19240</name>
</gene>
<dbReference type="Proteomes" id="UP000317650">
    <property type="component" value="Chromosome 10"/>
</dbReference>
<name>A0A4S8IZ55_MUSBA</name>